<proteinExistence type="predicted"/>
<organism evidence="1 2">
    <name type="scientific">Puccinia sorghi</name>
    <dbReference type="NCBI Taxonomy" id="27349"/>
    <lineage>
        <taxon>Eukaryota</taxon>
        <taxon>Fungi</taxon>
        <taxon>Dikarya</taxon>
        <taxon>Basidiomycota</taxon>
        <taxon>Pucciniomycotina</taxon>
        <taxon>Pucciniomycetes</taxon>
        <taxon>Pucciniales</taxon>
        <taxon>Pucciniaceae</taxon>
        <taxon>Puccinia</taxon>
    </lineage>
</organism>
<dbReference type="EMBL" id="LAVV01006362">
    <property type="protein sequence ID" value="KNZ60310.1"/>
    <property type="molecule type" value="Genomic_DNA"/>
</dbReference>
<evidence type="ECO:0000313" key="1">
    <source>
        <dbReference type="EMBL" id="KNZ60310.1"/>
    </source>
</evidence>
<sequence>MVGVKTEASREFPHVNCRKLSKFFFAVNVTLEKGSIGRKLSKPKNNLGVYSYFLVKLVKILFQPSPENGIHGSEIRYQLWSKFAFFNTSLWGSFQGFYLKMLYMHTIIKLHNMTQRQQNQHKSCLSSLPSIIQERAQIMGMDNFCNRKLVLRSSLEKWDDAHLKRSGLYDRNGLFQKTVGNHLRFIFQLKKEMDHGTKLLPKYFFLMKTKNNFTGPQFMSLEQLKSAEISQFKLGHLKPFQMSNKSVLNVLINIHLLKRNKGDRMNTQKNPTPPFSKGRFQNLPKILNSFSMASSKLEIKFFPLYFKIFINNYSQTNIQLLHIEMFLFKCCQCRDPVTPSGTWQGCPNWGIISSLSHPPVSNPLSTTLIITYYPTNPCRCCRCLGCRPQSPCPSCGPVPLFRLKQRAQKFNKTGESGDTHASSG</sequence>
<reference evidence="1 2" key="1">
    <citation type="submission" date="2015-08" db="EMBL/GenBank/DDBJ databases">
        <title>Next Generation Sequencing and Analysis of the Genome of Puccinia sorghi L Schw, the Causal Agent of Maize Common Rust.</title>
        <authorList>
            <person name="Rochi L."/>
            <person name="Burguener G."/>
            <person name="Darino M."/>
            <person name="Turjanski A."/>
            <person name="Kreff E."/>
            <person name="Dieguez M.J."/>
            <person name="Sacco F."/>
        </authorList>
    </citation>
    <scope>NUCLEOTIDE SEQUENCE [LARGE SCALE GENOMIC DNA]</scope>
    <source>
        <strain evidence="1 2">RO10H11247</strain>
    </source>
</reference>
<dbReference type="VEuPathDB" id="FungiDB:VP01_1572g1"/>
<protein>
    <submittedName>
        <fullName evidence="1">Uncharacterized protein</fullName>
    </submittedName>
</protein>
<name>A0A0L6VJJ9_9BASI</name>
<accession>A0A0L6VJJ9</accession>
<dbReference type="AlphaFoldDB" id="A0A0L6VJJ9"/>
<evidence type="ECO:0000313" key="2">
    <source>
        <dbReference type="Proteomes" id="UP000037035"/>
    </source>
</evidence>
<dbReference type="Proteomes" id="UP000037035">
    <property type="component" value="Unassembled WGS sequence"/>
</dbReference>
<gene>
    <name evidence="1" type="ORF">VP01_1572g1</name>
</gene>
<comment type="caution">
    <text evidence="1">The sequence shown here is derived from an EMBL/GenBank/DDBJ whole genome shotgun (WGS) entry which is preliminary data.</text>
</comment>
<keyword evidence="2" id="KW-1185">Reference proteome</keyword>